<sequence>MCVTLQHRGAGLNDWKVVVTKHVRAHNHQLSKELYLYYTENRRIYDPELLVGAGDSTVIANRMNSATGQLTPLIDQVNHRAGLYRILTSSDEQQIQQQTPSMSFIVSDASSAVPNENIADDNTKQLMALSEVSTNNFETRPRVQAGMPLTAMPPLGAMILTPGTIPSRAMDGGGFCVPRVAIKMHNSWEAFHDYVAQYAFDSAQVFRTRSTVSVAARNAKTLASIAAKAGVGSHDVASYASYATASPTSRLIPDEYKWYSKLLICTYGWKRRVRGSGPRLGAHEGDPCPAMLLARMERNVDSNWHVMINRQIPEHNHKLSGHVEEIGVSHEAIDTSGDPIGELATASSTPNPTADNSSLFDSEAISAEPSIEEQSIERREIVVRVPKLQSVFNSWDDFHSNLKAYSDATYQLYRTRTTSSAKGRNKKIAQMRRGRADARKIPETWRWYSKTLTCTHGWKERHRGTGKRTAHVIRSTACPVKICATVQYMNPSSRIENGTGLTTEASDATLDNWRVVVTKHVVDHNHNLSKELYEHYRENRRIYDPDLLAIDTSSEGAVVKRKLYQVSDQATTGDNFSVQNSQQHGSQLASHSNMLSSQLEAGLVETVNHTQFFTPPYHNTSSGISASGTTALQQNVPGAGVSTSVGLPHQVVPSVVLLPYSTTTPFLPDQVQSQSQQQQQLLEQQQGQIERQGQQQQALASAVAAFTGNTNGSHGRSESTGSDGMSTVASMTPPGLHGANVMLLNHAGVTMGSNVISVACRVHGPSAGPNSADGRSNTSASRNNEAECTSHSGQCTCFRIAGGGNYVTIVPANEPIAPAETSFDPNDENMFYAEDMEGAWQPSSNIEIEQMTTESGDMIWRVPRIVRRYPSWEAFHKYLDAYSAATFQLYRVRTTYSVRSRNVRLRQLAASRGIHGVSRAHLVPESYEWYSKTFLCTHGWKRRSRGSGQRVSHNVRATECPAKVCATLQRTDGSNNWSIVVTKHLTEHNHELSETLYQQYSEVRRVRDPELLAQAEQLWRGGATRRRIFEFLKERSPNQVILMKDVHNLVQRWQSQERRPRMDQQDGDKDSAQGQENQQYPSQETPAVVAASHDNEDSPWL</sequence>
<feature type="region of interest" description="Disordered" evidence="1">
    <location>
        <begin position="707"/>
        <end position="732"/>
    </location>
</feature>
<feature type="compositionally biased region" description="Polar residues" evidence="1">
    <location>
        <begin position="773"/>
        <end position="789"/>
    </location>
</feature>
<proteinExistence type="predicted"/>
<organism evidence="2 3">
    <name type="scientific">Phytophthora megakarya</name>
    <dbReference type="NCBI Taxonomy" id="4795"/>
    <lineage>
        <taxon>Eukaryota</taxon>
        <taxon>Sar</taxon>
        <taxon>Stramenopiles</taxon>
        <taxon>Oomycota</taxon>
        <taxon>Peronosporomycetes</taxon>
        <taxon>Peronosporales</taxon>
        <taxon>Peronosporaceae</taxon>
        <taxon>Phytophthora</taxon>
    </lineage>
</organism>
<dbReference type="AlphaFoldDB" id="A0A225X631"/>
<feature type="region of interest" description="Disordered" evidence="1">
    <location>
        <begin position="574"/>
        <end position="593"/>
    </location>
</feature>
<feature type="compositionally biased region" description="Basic and acidic residues" evidence="1">
    <location>
        <begin position="1055"/>
        <end position="1071"/>
    </location>
</feature>
<dbReference type="PANTHER" id="PTHR31569">
    <property type="entry name" value="SWIM-TYPE DOMAIN-CONTAINING PROTEIN"/>
    <property type="match status" value="1"/>
</dbReference>
<dbReference type="PANTHER" id="PTHR31569:SF4">
    <property type="entry name" value="SWIM-TYPE DOMAIN-CONTAINING PROTEIN"/>
    <property type="match status" value="1"/>
</dbReference>
<comment type="caution">
    <text evidence="2">The sequence shown here is derived from an EMBL/GenBank/DDBJ whole genome shotgun (WGS) entry which is preliminary data.</text>
</comment>
<evidence type="ECO:0000256" key="1">
    <source>
        <dbReference type="SAM" id="MobiDB-lite"/>
    </source>
</evidence>
<evidence type="ECO:0000313" key="2">
    <source>
        <dbReference type="EMBL" id="OWZ24797.1"/>
    </source>
</evidence>
<keyword evidence="3" id="KW-1185">Reference proteome</keyword>
<feature type="compositionally biased region" description="Polar residues" evidence="1">
    <location>
        <begin position="1072"/>
        <end position="1085"/>
    </location>
</feature>
<feature type="region of interest" description="Disordered" evidence="1">
    <location>
        <begin position="1054"/>
        <end position="1101"/>
    </location>
</feature>
<dbReference type="STRING" id="4795.A0A225X631"/>
<name>A0A225X631_9STRA</name>
<feature type="compositionally biased region" description="Polar residues" evidence="1">
    <location>
        <begin position="707"/>
        <end position="730"/>
    </location>
</feature>
<gene>
    <name evidence="2" type="ORF">PHMEG_00066</name>
</gene>
<accession>A0A225X631</accession>
<dbReference type="InterPro" id="IPR052579">
    <property type="entry name" value="Zinc_finger_SWIM"/>
</dbReference>
<feature type="region of interest" description="Disordered" evidence="1">
    <location>
        <begin position="766"/>
        <end position="789"/>
    </location>
</feature>
<evidence type="ECO:0000313" key="3">
    <source>
        <dbReference type="Proteomes" id="UP000198211"/>
    </source>
</evidence>
<dbReference type="OrthoDB" id="167578at2759"/>
<reference evidence="3" key="1">
    <citation type="submission" date="2017-03" db="EMBL/GenBank/DDBJ databases">
        <title>Phytopthora megakarya and P. palmivora, two closely related causual agents of cacao black pod achieved similar genome size and gene model numbers by different mechanisms.</title>
        <authorList>
            <person name="Ali S."/>
            <person name="Shao J."/>
            <person name="Larry D.J."/>
            <person name="Kronmiller B."/>
            <person name="Shen D."/>
            <person name="Strem M.D."/>
            <person name="Melnick R.L."/>
            <person name="Guiltinan M.J."/>
            <person name="Tyler B.M."/>
            <person name="Meinhardt L.W."/>
            <person name="Bailey B.A."/>
        </authorList>
    </citation>
    <scope>NUCLEOTIDE SEQUENCE [LARGE SCALE GENOMIC DNA]</scope>
    <source>
        <strain evidence="3">zdho120</strain>
    </source>
</reference>
<evidence type="ECO:0008006" key="4">
    <source>
        <dbReference type="Google" id="ProtNLM"/>
    </source>
</evidence>
<dbReference type="EMBL" id="NBNE01000002">
    <property type="protein sequence ID" value="OWZ24797.1"/>
    <property type="molecule type" value="Genomic_DNA"/>
</dbReference>
<dbReference type="Proteomes" id="UP000198211">
    <property type="component" value="Unassembled WGS sequence"/>
</dbReference>
<protein>
    <recommendedName>
        <fullName evidence="4">FAR1 domain-containing protein</fullName>
    </recommendedName>
</protein>